<dbReference type="NCBIfam" id="TIGR00589">
    <property type="entry name" value="ogt"/>
    <property type="match status" value="1"/>
</dbReference>
<evidence type="ECO:0000256" key="6">
    <source>
        <dbReference type="ARBA" id="ARBA00049348"/>
    </source>
</evidence>
<evidence type="ECO:0000313" key="8">
    <source>
        <dbReference type="EMBL" id="GAA4397473.1"/>
    </source>
</evidence>
<dbReference type="PANTHER" id="PTHR10815:SF13">
    <property type="entry name" value="METHYLATED-DNA--PROTEIN-CYSTEINE METHYLTRANSFERASE"/>
    <property type="match status" value="1"/>
</dbReference>
<keyword evidence="5" id="KW-0234">DNA repair</keyword>
<comment type="caution">
    <text evidence="8">The sequence shown here is derived from an EMBL/GenBank/DDBJ whole genome shotgun (WGS) entry which is preliminary data.</text>
</comment>
<gene>
    <name evidence="8" type="ORF">GCM10023153_21410</name>
</gene>
<comment type="catalytic activity">
    <reaction evidence="6">
        <text>a 6-O-methyl-2'-deoxyguanosine in DNA + L-cysteinyl-[protein] = S-methyl-L-cysteinyl-[protein] + a 2'-deoxyguanosine in DNA</text>
        <dbReference type="Rhea" id="RHEA:24000"/>
        <dbReference type="Rhea" id="RHEA-COMP:10131"/>
        <dbReference type="Rhea" id="RHEA-COMP:10132"/>
        <dbReference type="Rhea" id="RHEA-COMP:11367"/>
        <dbReference type="Rhea" id="RHEA-COMP:11368"/>
        <dbReference type="ChEBI" id="CHEBI:29950"/>
        <dbReference type="ChEBI" id="CHEBI:82612"/>
        <dbReference type="ChEBI" id="CHEBI:85445"/>
        <dbReference type="ChEBI" id="CHEBI:85448"/>
        <dbReference type="EC" id="2.1.1.63"/>
    </reaction>
</comment>
<keyword evidence="2" id="KW-0489">Methyltransferase</keyword>
<evidence type="ECO:0000259" key="7">
    <source>
        <dbReference type="Pfam" id="PF01035"/>
    </source>
</evidence>
<keyword evidence="4" id="KW-0227">DNA damage</keyword>
<proteinExistence type="predicted"/>
<accession>A0ABP8JX43</accession>
<dbReference type="SUPFAM" id="SSF53155">
    <property type="entry name" value="Methylated DNA-protein cysteine methyltransferase domain"/>
    <property type="match status" value="1"/>
</dbReference>
<dbReference type="InterPro" id="IPR036631">
    <property type="entry name" value="MGMT_N_sf"/>
</dbReference>
<dbReference type="PANTHER" id="PTHR10815">
    <property type="entry name" value="METHYLATED-DNA--PROTEIN-CYSTEINE METHYLTRANSFERASE"/>
    <property type="match status" value="1"/>
</dbReference>
<keyword evidence="3" id="KW-0808">Transferase</keyword>
<keyword evidence="9" id="KW-1185">Reference proteome</keyword>
<dbReference type="SUPFAM" id="SSF46767">
    <property type="entry name" value="Methylated DNA-protein cysteine methyltransferase, C-terminal domain"/>
    <property type="match status" value="1"/>
</dbReference>
<reference evidence="9" key="1">
    <citation type="journal article" date="2019" name="Int. J. Syst. Evol. Microbiol.">
        <title>The Global Catalogue of Microorganisms (GCM) 10K type strain sequencing project: providing services to taxonomists for standard genome sequencing and annotation.</title>
        <authorList>
            <consortium name="The Broad Institute Genomics Platform"/>
            <consortium name="The Broad Institute Genome Sequencing Center for Infectious Disease"/>
            <person name="Wu L."/>
            <person name="Ma J."/>
        </authorList>
    </citation>
    <scope>NUCLEOTIDE SEQUENCE [LARGE SCALE GENOMIC DNA]</scope>
    <source>
        <strain evidence="9">JCM 17738</strain>
    </source>
</reference>
<dbReference type="InterPro" id="IPR036388">
    <property type="entry name" value="WH-like_DNA-bd_sf"/>
</dbReference>
<evidence type="ECO:0000256" key="4">
    <source>
        <dbReference type="ARBA" id="ARBA00022763"/>
    </source>
</evidence>
<protein>
    <submittedName>
        <fullName evidence="8">Methylated-DNA--[protein]-cysteine S-methyltransferase</fullName>
    </submittedName>
</protein>
<evidence type="ECO:0000256" key="1">
    <source>
        <dbReference type="ARBA" id="ARBA00001286"/>
    </source>
</evidence>
<feature type="domain" description="Methylated-DNA-[protein]-cysteine S-methyltransferase DNA binding" evidence="7">
    <location>
        <begin position="108"/>
        <end position="188"/>
    </location>
</feature>
<dbReference type="RefSeq" id="WP_159902427.1">
    <property type="nucleotide sequence ID" value="NZ_BAABFX010000028.1"/>
</dbReference>
<dbReference type="Pfam" id="PF01035">
    <property type="entry name" value="DNA_binding_1"/>
    <property type="match status" value="1"/>
</dbReference>
<evidence type="ECO:0000313" key="9">
    <source>
        <dbReference type="Proteomes" id="UP001500390"/>
    </source>
</evidence>
<dbReference type="PROSITE" id="PS00374">
    <property type="entry name" value="MGMT"/>
    <property type="match status" value="1"/>
</dbReference>
<organism evidence="8 9">
    <name type="scientific">Ornithinibacter aureus</name>
    <dbReference type="NCBI Taxonomy" id="622664"/>
    <lineage>
        <taxon>Bacteria</taxon>
        <taxon>Bacillati</taxon>
        <taxon>Actinomycetota</taxon>
        <taxon>Actinomycetes</taxon>
        <taxon>Micrococcales</taxon>
        <taxon>Intrasporangiaceae</taxon>
        <taxon>Ornithinibacter</taxon>
    </lineage>
</organism>
<name>A0ABP8JX43_9MICO</name>
<evidence type="ECO:0000256" key="5">
    <source>
        <dbReference type="ARBA" id="ARBA00023204"/>
    </source>
</evidence>
<dbReference type="InterPro" id="IPR001497">
    <property type="entry name" value="MethylDNA_cys_MeTrfase_AS"/>
</dbReference>
<dbReference type="InterPro" id="IPR036217">
    <property type="entry name" value="MethylDNA_cys_MeTrfase_DNAb"/>
</dbReference>
<dbReference type="CDD" id="cd06445">
    <property type="entry name" value="ATase"/>
    <property type="match status" value="1"/>
</dbReference>
<dbReference type="InterPro" id="IPR014048">
    <property type="entry name" value="MethylDNA_cys_MeTrfase_DNA-bd"/>
</dbReference>
<evidence type="ECO:0000256" key="2">
    <source>
        <dbReference type="ARBA" id="ARBA00022603"/>
    </source>
</evidence>
<sequence length="195" mass="20003">MTNPFAAFDPPLAGPPVLEPTDVSYVLEDTAVGRLLIAVRSSGAVVTCAYSPDTASEDRWLTRIAGSVSPRVLRHPSPTDAVRRALAAYLTGSARSVDVPTDLALATPFQREVLTGLVARIGYGQRTTYGALASAVEHPGAARAVGTALGGNPLCIVLPCHRVLPASGGVGGYAGGAAAKEHLLTLEAAHTSPRA</sequence>
<dbReference type="Gene3D" id="1.10.10.10">
    <property type="entry name" value="Winged helix-like DNA-binding domain superfamily/Winged helix DNA-binding domain"/>
    <property type="match status" value="1"/>
</dbReference>
<dbReference type="Proteomes" id="UP001500390">
    <property type="component" value="Unassembled WGS sequence"/>
</dbReference>
<comment type="catalytic activity">
    <reaction evidence="1">
        <text>a 4-O-methyl-thymidine in DNA + L-cysteinyl-[protein] = a thymidine in DNA + S-methyl-L-cysteinyl-[protein]</text>
        <dbReference type="Rhea" id="RHEA:53428"/>
        <dbReference type="Rhea" id="RHEA-COMP:10131"/>
        <dbReference type="Rhea" id="RHEA-COMP:10132"/>
        <dbReference type="Rhea" id="RHEA-COMP:13555"/>
        <dbReference type="Rhea" id="RHEA-COMP:13556"/>
        <dbReference type="ChEBI" id="CHEBI:29950"/>
        <dbReference type="ChEBI" id="CHEBI:82612"/>
        <dbReference type="ChEBI" id="CHEBI:137386"/>
        <dbReference type="ChEBI" id="CHEBI:137387"/>
        <dbReference type="EC" id="2.1.1.63"/>
    </reaction>
</comment>
<evidence type="ECO:0000256" key="3">
    <source>
        <dbReference type="ARBA" id="ARBA00022679"/>
    </source>
</evidence>
<dbReference type="EMBL" id="BAABFX010000028">
    <property type="protein sequence ID" value="GAA4397473.1"/>
    <property type="molecule type" value="Genomic_DNA"/>
</dbReference>